<dbReference type="Gene3D" id="1.10.520.40">
    <property type="entry name" value="CRISPR-associated protein Cse2"/>
    <property type="match status" value="1"/>
</dbReference>
<dbReference type="CDD" id="cd09731">
    <property type="entry name" value="Cse2_I-E"/>
    <property type="match status" value="1"/>
</dbReference>
<dbReference type="AlphaFoldDB" id="A0A0A3AKZ5"/>
<dbReference type="OrthoDB" id="8560528at2"/>
<comment type="caution">
    <text evidence="1">The sequence shown here is derived from an EMBL/GenBank/DDBJ whole genome shotgun (WGS) entry which is preliminary data.</text>
</comment>
<dbReference type="STRING" id="505317.OA57_08380"/>
<dbReference type="NCBIfam" id="TIGR02548">
    <property type="entry name" value="casB_cse2"/>
    <property type="match status" value="1"/>
</dbReference>
<dbReference type="InterPro" id="IPR013382">
    <property type="entry name" value="CRISPR-assoc_prot_Cse2"/>
</dbReference>
<dbReference type="Pfam" id="PF09485">
    <property type="entry name" value="CRISPR_Cse2"/>
    <property type="match status" value="1"/>
</dbReference>
<dbReference type="EMBL" id="JSUM01000013">
    <property type="protein sequence ID" value="KGQ70068.1"/>
    <property type="molecule type" value="Genomic_DNA"/>
</dbReference>
<sequence length="172" mass="19356">MQNADSTKVKTDGFIQYIIQNCAKDKGFAALVKRADNPNTEYYSWEILARFIDLTDDYKRLPYAYIAAAIADGKIQQNGTQSIGRILAKCYDGTNGAGNQEEQAKLRLRRLLACQNSVEASNVLRGLLSLIRAKNLADQLDYAELLKNLIYFNDSVKARWATAFYRSEVGNE</sequence>
<dbReference type="InterPro" id="IPR038287">
    <property type="entry name" value="Cse2_sf"/>
</dbReference>
<proteinExistence type="predicted"/>
<protein>
    <recommendedName>
        <fullName evidence="3">CRISPR-associated protein Cse2</fullName>
    </recommendedName>
</protein>
<accession>A0A0A3AKZ5</accession>
<dbReference type="RefSeq" id="WP_034616238.1">
    <property type="nucleotide sequence ID" value="NZ_JSUM01000013.1"/>
</dbReference>
<reference evidence="1 2" key="1">
    <citation type="submission" date="2014-11" db="EMBL/GenBank/DDBJ databases">
        <title>Draft genome sequence of Chelonobacter oris 1662T, associated with respiratory disease in Hermann's Tortoises.</title>
        <authorList>
            <person name="Kudirkiene E."/>
            <person name="Hansen M.J."/>
            <person name="Bojesen A.M."/>
        </authorList>
    </citation>
    <scope>NUCLEOTIDE SEQUENCE [LARGE SCALE GENOMIC DNA]</scope>
    <source>
        <strain evidence="1 2">1662</strain>
    </source>
</reference>
<keyword evidence="2" id="KW-1185">Reference proteome</keyword>
<gene>
    <name evidence="1" type="ORF">OA57_08380</name>
</gene>
<organism evidence="1 2">
    <name type="scientific">Chelonobacter oris</name>
    <dbReference type="NCBI Taxonomy" id="505317"/>
    <lineage>
        <taxon>Bacteria</taxon>
        <taxon>Pseudomonadati</taxon>
        <taxon>Pseudomonadota</taxon>
        <taxon>Gammaproteobacteria</taxon>
        <taxon>Pasteurellales</taxon>
        <taxon>Pasteurellaceae</taxon>
        <taxon>Chelonobacter</taxon>
    </lineage>
</organism>
<evidence type="ECO:0000313" key="2">
    <source>
        <dbReference type="Proteomes" id="UP000030380"/>
    </source>
</evidence>
<dbReference type="Proteomes" id="UP000030380">
    <property type="component" value="Unassembled WGS sequence"/>
</dbReference>
<evidence type="ECO:0008006" key="3">
    <source>
        <dbReference type="Google" id="ProtNLM"/>
    </source>
</evidence>
<evidence type="ECO:0000313" key="1">
    <source>
        <dbReference type="EMBL" id="KGQ70068.1"/>
    </source>
</evidence>
<name>A0A0A3AKZ5_9PAST</name>